<dbReference type="PANTHER" id="PTHR12128:SF66">
    <property type="entry name" value="4-HYDROXY-2-OXOGLUTARATE ALDOLASE, MITOCHONDRIAL"/>
    <property type="match status" value="1"/>
</dbReference>
<dbReference type="GeneID" id="41971597"/>
<evidence type="ECO:0000256" key="4">
    <source>
        <dbReference type="PIRSR" id="PIRSR001365-2"/>
    </source>
</evidence>
<reference evidence="5 6" key="1">
    <citation type="submission" date="2019-06" db="EMBL/GenBank/DDBJ databases">
        <title>Draft genome sequence of the filamentous fungus Phialemoniopsis curvata isolated from diesel fuel.</title>
        <authorList>
            <person name="Varaljay V.A."/>
            <person name="Lyon W.J."/>
            <person name="Crouch A.L."/>
            <person name="Drake C.E."/>
            <person name="Hollomon J.M."/>
            <person name="Nadeau L.J."/>
            <person name="Nunn H.S."/>
            <person name="Stevenson B.S."/>
            <person name="Bojanowski C.L."/>
            <person name="Crookes-Goodson W.J."/>
        </authorList>
    </citation>
    <scope>NUCLEOTIDE SEQUENCE [LARGE SCALE GENOMIC DNA]</scope>
    <source>
        <strain evidence="5 6">D216</strain>
    </source>
</reference>
<comment type="similarity">
    <text evidence="2">Belongs to the DapA family.</text>
</comment>
<organism evidence="5 6">
    <name type="scientific">Thyridium curvatum</name>
    <dbReference type="NCBI Taxonomy" id="1093900"/>
    <lineage>
        <taxon>Eukaryota</taxon>
        <taxon>Fungi</taxon>
        <taxon>Dikarya</taxon>
        <taxon>Ascomycota</taxon>
        <taxon>Pezizomycotina</taxon>
        <taxon>Sordariomycetes</taxon>
        <taxon>Sordariomycetidae</taxon>
        <taxon>Thyridiales</taxon>
        <taxon>Thyridiaceae</taxon>
        <taxon>Thyridium</taxon>
    </lineage>
</organism>
<dbReference type="CDD" id="cd00408">
    <property type="entry name" value="DHDPS-like"/>
    <property type="match status" value="1"/>
</dbReference>
<accession>A0A507AZ96</accession>
<dbReference type="InParanoid" id="A0A507AZ96"/>
<evidence type="ECO:0000313" key="6">
    <source>
        <dbReference type="Proteomes" id="UP000319257"/>
    </source>
</evidence>
<feature type="active site" description="Proton donor/acceptor" evidence="3">
    <location>
        <position position="145"/>
    </location>
</feature>
<name>A0A507AZ96_9PEZI</name>
<dbReference type="RefSeq" id="XP_030997866.1">
    <property type="nucleotide sequence ID" value="XM_031138529.1"/>
</dbReference>
<evidence type="ECO:0008006" key="7">
    <source>
        <dbReference type="Google" id="ProtNLM"/>
    </source>
</evidence>
<dbReference type="EMBL" id="SKBQ01000019">
    <property type="protein sequence ID" value="TPX16155.1"/>
    <property type="molecule type" value="Genomic_DNA"/>
</dbReference>
<dbReference type="AlphaFoldDB" id="A0A507AZ96"/>
<comment type="caution">
    <text evidence="5">The sequence shown here is derived from an EMBL/GenBank/DDBJ whole genome shotgun (WGS) entry which is preliminary data.</text>
</comment>
<dbReference type="PANTHER" id="PTHR12128">
    <property type="entry name" value="DIHYDRODIPICOLINATE SYNTHASE"/>
    <property type="match status" value="1"/>
</dbReference>
<dbReference type="SMART" id="SM01130">
    <property type="entry name" value="DHDPS"/>
    <property type="match status" value="1"/>
</dbReference>
<keyword evidence="6" id="KW-1185">Reference proteome</keyword>
<keyword evidence="1 2" id="KW-0456">Lyase</keyword>
<protein>
    <recommendedName>
        <fullName evidence="7">Dihydrodipicolinate synthetase</fullName>
    </recommendedName>
</protein>
<dbReference type="SUPFAM" id="SSF51569">
    <property type="entry name" value="Aldolase"/>
    <property type="match status" value="1"/>
</dbReference>
<dbReference type="Proteomes" id="UP000319257">
    <property type="component" value="Unassembled WGS sequence"/>
</dbReference>
<dbReference type="STRING" id="1093900.A0A507AZ96"/>
<evidence type="ECO:0000256" key="3">
    <source>
        <dbReference type="PIRSR" id="PIRSR001365-1"/>
    </source>
</evidence>
<dbReference type="Gene3D" id="3.20.20.70">
    <property type="entry name" value="Aldolase class I"/>
    <property type="match status" value="1"/>
</dbReference>
<gene>
    <name evidence="5" type="ORF">E0L32_004150</name>
</gene>
<proteinExistence type="inferred from homology"/>
<dbReference type="GO" id="GO:0008840">
    <property type="term" value="F:4-hydroxy-tetrahydrodipicolinate synthase activity"/>
    <property type="evidence" value="ECO:0007669"/>
    <property type="project" value="TreeGrafter"/>
</dbReference>
<dbReference type="PRINTS" id="PR00146">
    <property type="entry name" value="DHPICSNTHASE"/>
</dbReference>
<evidence type="ECO:0000256" key="2">
    <source>
        <dbReference type="PIRNR" id="PIRNR001365"/>
    </source>
</evidence>
<dbReference type="PIRSF" id="PIRSF001365">
    <property type="entry name" value="DHDPS"/>
    <property type="match status" value="1"/>
</dbReference>
<sequence>MPAQGKPFPPGIHSPCLTWFTDNDTQEIDWDLQTEHIKFLIRSGVHGAGTNGEAVTLTDEEKSRLVRTTVEAAKELGRPDLTVTMGCGGQSTRAVVHETRLAAEAGAEFALVLVPSYFHFAMDAAAIVAFFRELADASPVPIVIYNFPTVAAGLDLDSDMLIELGAHPNIVGVKLTCGGIAKVARIAAAHRPSEFSAVAGQSDWLLPALTVGGTGAVTGVSNLYPKFCVKLYDLYQAGKIKEAEAMQLKLAQMEWGLTWGGINGTKWVTGKFLGYPEEKRHCRRPYPKFTDAGKKERIAATVKPLMEDEKKLNDSPLLQ</sequence>
<evidence type="ECO:0000313" key="5">
    <source>
        <dbReference type="EMBL" id="TPX16155.1"/>
    </source>
</evidence>
<dbReference type="Pfam" id="PF00701">
    <property type="entry name" value="DHDPS"/>
    <property type="match status" value="1"/>
</dbReference>
<dbReference type="InterPro" id="IPR002220">
    <property type="entry name" value="DapA-like"/>
</dbReference>
<dbReference type="InterPro" id="IPR013785">
    <property type="entry name" value="Aldolase_TIM"/>
</dbReference>
<dbReference type="OrthoDB" id="191315at2759"/>
<evidence type="ECO:0000256" key="1">
    <source>
        <dbReference type="ARBA" id="ARBA00023239"/>
    </source>
</evidence>
<feature type="binding site" evidence="4">
    <location>
        <position position="217"/>
    </location>
    <ligand>
        <name>pyruvate</name>
        <dbReference type="ChEBI" id="CHEBI:15361"/>
    </ligand>
</feature>
<feature type="active site" description="Schiff-base intermediate with substrate" evidence="3">
    <location>
        <position position="174"/>
    </location>
</feature>